<dbReference type="InterPro" id="IPR035895">
    <property type="entry name" value="HPr-like_sf"/>
</dbReference>
<accession>W8U470</accession>
<dbReference type="PRINTS" id="PR00107">
    <property type="entry name" value="PHOSPHOCPHPR"/>
</dbReference>
<dbReference type="eggNOG" id="COG1925">
    <property type="taxonomic scope" value="Bacteria"/>
</dbReference>
<dbReference type="InterPro" id="IPR000032">
    <property type="entry name" value="HPr-like"/>
</dbReference>
<dbReference type="InterPro" id="IPR050399">
    <property type="entry name" value="HPr"/>
</dbReference>
<proteinExistence type="predicted"/>
<reference evidence="7 8" key="1">
    <citation type="journal article" date="2014" name="Genome Announc.">
        <title>Complete Genome Sequence of Amino Acid-Utilizing Eubacterium acidaminophilum al-2 (DSM 3953).</title>
        <authorList>
            <person name="Poehlein A."/>
            <person name="Andreesen J.R."/>
            <person name="Daniel R."/>
        </authorList>
    </citation>
    <scope>NUCLEOTIDE SEQUENCE [LARGE SCALE GENOMIC DNA]</scope>
    <source>
        <strain evidence="7 8">DSM 3953</strain>
    </source>
</reference>
<keyword evidence="5" id="KW-0598">Phosphotransferase system</keyword>
<dbReference type="KEGG" id="eac:EAL2_c04540"/>
<protein>
    <recommendedName>
        <fullName evidence="3">Phosphocarrier protein HPr</fullName>
    </recommendedName>
</protein>
<dbReference type="GO" id="GO:0005737">
    <property type="term" value="C:cytoplasm"/>
    <property type="evidence" value="ECO:0007669"/>
    <property type="project" value="UniProtKB-SubCell"/>
</dbReference>
<dbReference type="HOGENOM" id="CLU_136230_2_2_9"/>
<name>W8U470_PEPAC</name>
<evidence type="ECO:0000256" key="5">
    <source>
        <dbReference type="ARBA" id="ARBA00022683"/>
    </source>
</evidence>
<keyword evidence="4" id="KW-0963">Cytoplasm</keyword>
<evidence type="ECO:0000313" key="8">
    <source>
        <dbReference type="Proteomes" id="UP000019591"/>
    </source>
</evidence>
<evidence type="ECO:0000256" key="1">
    <source>
        <dbReference type="ARBA" id="ARBA00003681"/>
    </source>
</evidence>
<evidence type="ECO:0000259" key="6">
    <source>
        <dbReference type="PROSITE" id="PS51350"/>
    </source>
</evidence>
<comment type="subcellular location">
    <subcellularLocation>
        <location evidence="2">Cytoplasm</location>
    </subcellularLocation>
</comment>
<dbReference type="PANTHER" id="PTHR33705:SF2">
    <property type="entry name" value="PHOSPHOCARRIER PROTEIN NPR"/>
    <property type="match status" value="1"/>
</dbReference>
<dbReference type="InterPro" id="IPR002114">
    <property type="entry name" value="PTS_HPr_Ser_P_site"/>
</dbReference>
<organism evidence="7 8">
    <name type="scientific">Peptoclostridium acidaminophilum DSM 3953</name>
    <dbReference type="NCBI Taxonomy" id="1286171"/>
    <lineage>
        <taxon>Bacteria</taxon>
        <taxon>Bacillati</taxon>
        <taxon>Bacillota</taxon>
        <taxon>Clostridia</taxon>
        <taxon>Peptostreptococcales</taxon>
        <taxon>Peptoclostridiaceae</taxon>
        <taxon>Peptoclostridium</taxon>
    </lineage>
</organism>
<dbReference type="NCBIfam" id="TIGR01003">
    <property type="entry name" value="PTS_HPr_family"/>
    <property type="match status" value="1"/>
</dbReference>
<evidence type="ECO:0000256" key="3">
    <source>
        <dbReference type="ARBA" id="ARBA00020422"/>
    </source>
</evidence>
<sequence length="88" mass="9656">MIEIEYSIDNELGLHARPAALFVQCTSKFLSDILIQKGDKRVDGKSIMCVMSLGIGKGEKIKVIADGPDEQEAVEAIGKLIKERIINL</sequence>
<gene>
    <name evidence="7" type="primary">ptsH</name>
    <name evidence="7" type="ORF">EAL2_c04540</name>
</gene>
<dbReference type="PROSITE" id="PS51350">
    <property type="entry name" value="PTS_HPR_DOM"/>
    <property type="match status" value="1"/>
</dbReference>
<dbReference type="OrthoDB" id="9809047at2"/>
<evidence type="ECO:0000313" key="7">
    <source>
        <dbReference type="EMBL" id="AHM55756.1"/>
    </source>
</evidence>
<dbReference type="SUPFAM" id="SSF55594">
    <property type="entry name" value="HPr-like"/>
    <property type="match status" value="1"/>
</dbReference>
<dbReference type="Proteomes" id="UP000019591">
    <property type="component" value="Chromosome"/>
</dbReference>
<dbReference type="RefSeq" id="WP_025434795.1">
    <property type="nucleotide sequence ID" value="NZ_CP007452.1"/>
</dbReference>
<comment type="function">
    <text evidence="1">General (non sugar-specific) component of the phosphoenolpyruvate-dependent sugar phosphotransferase system (sugar PTS). This major carbohydrate active-transport system catalyzes the phosphorylation of incoming sugar substrates concomitantly with their translocation across the cell membrane. The phosphoryl group from phosphoenolpyruvate (PEP) is transferred to the phosphoryl carrier protein HPr by enzyme I. Phospho-HPr then transfers it to the PTS EIIA domain.</text>
</comment>
<feature type="domain" description="HPr" evidence="6">
    <location>
        <begin position="1"/>
        <end position="88"/>
    </location>
</feature>
<keyword evidence="8" id="KW-1185">Reference proteome</keyword>
<evidence type="ECO:0000256" key="4">
    <source>
        <dbReference type="ARBA" id="ARBA00022490"/>
    </source>
</evidence>
<dbReference type="Pfam" id="PF00381">
    <property type="entry name" value="PTS-HPr"/>
    <property type="match status" value="1"/>
</dbReference>
<dbReference type="GO" id="GO:0009401">
    <property type="term" value="P:phosphoenolpyruvate-dependent sugar phosphotransferase system"/>
    <property type="evidence" value="ECO:0007669"/>
    <property type="project" value="UniProtKB-KW"/>
</dbReference>
<dbReference type="PANTHER" id="PTHR33705">
    <property type="entry name" value="PHOSPHOCARRIER PROTEIN HPR"/>
    <property type="match status" value="1"/>
</dbReference>
<dbReference type="AlphaFoldDB" id="W8U470"/>
<dbReference type="PATRIC" id="fig|1286171.3.peg.398"/>
<dbReference type="EMBL" id="CP007452">
    <property type="protein sequence ID" value="AHM55756.1"/>
    <property type="molecule type" value="Genomic_DNA"/>
</dbReference>
<dbReference type="PROSITE" id="PS00589">
    <property type="entry name" value="PTS_HPR_SER"/>
    <property type="match status" value="1"/>
</dbReference>
<dbReference type="InterPro" id="IPR001020">
    <property type="entry name" value="PTS_HPr_His_P_site"/>
</dbReference>
<dbReference type="Gene3D" id="3.30.1340.10">
    <property type="entry name" value="HPr-like"/>
    <property type="match status" value="1"/>
</dbReference>
<evidence type="ECO:0000256" key="2">
    <source>
        <dbReference type="ARBA" id="ARBA00004496"/>
    </source>
</evidence>
<dbReference type="PROSITE" id="PS00369">
    <property type="entry name" value="PTS_HPR_HIS"/>
    <property type="match status" value="1"/>
</dbReference>
<dbReference type="STRING" id="1286171.EAL2_c04540"/>
<dbReference type="CDD" id="cd00367">
    <property type="entry name" value="PTS-HPr_like"/>
    <property type="match status" value="1"/>
</dbReference>